<sequence length="439" mass="47713">MSGEYIVSAEALGKCYRVYSKPVHRLLQGLVDVESKRYFTEFWALRGIDLQVRPGETVGVVGRNGSGKSTLLQLLAGTLTPTEGRIDVQGRVAALLELGSGFNPEFSGRENVYLNAAVLGLERREIDSKLDAILAFADIGAFIDQPIRNYSSGMVVRLAFAVQAQVDPQLLIVDEALAVGDAKFQAKCFARLKQLKDSGTAILLVSHSADQIVQHCDRAHLLDGGRQMLVGKPKDVVNHYYDVLFGVDKEEAEPSAVAEVAQSHEVSDARSTLIPGDDAGFEARANYNPNEFRWGDKAARIVDFELSAAGRSYPTMVESGTTAMLTLRVAFDREVVRPILGVTVKTAEGVVVYGSNTEYKPLPGWAQSGTRGSVVDVRICFDLRLADGDYFISVGIASRNEHSVVPHDRRYDSIHVKVGNADFFGMADLGLAMVDASSP</sequence>
<dbReference type="PANTHER" id="PTHR46743:SF2">
    <property type="entry name" value="TEICHOIC ACIDS EXPORT ATP-BINDING PROTEIN TAGH"/>
    <property type="match status" value="1"/>
</dbReference>
<evidence type="ECO:0000256" key="4">
    <source>
        <dbReference type="ARBA" id="ARBA00022840"/>
    </source>
</evidence>
<evidence type="ECO:0000313" key="6">
    <source>
        <dbReference type="EMBL" id="CAG4976997.1"/>
    </source>
</evidence>
<comment type="similarity">
    <text evidence="1">Belongs to the ABC transporter superfamily.</text>
</comment>
<dbReference type="Proteomes" id="UP000680116">
    <property type="component" value="Chromosome"/>
</dbReference>
<feature type="domain" description="ABC transporter" evidence="5">
    <location>
        <begin position="28"/>
        <end position="249"/>
    </location>
</feature>
<dbReference type="InterPro" id="IPR003439">
    <property type="entry name" value="ABC_transporter-like_ATP-bd"/>
</dbReference>
<name>A0ABM8UHV6_9GAMM</name>
<dbReference type="EMBL" id="OU015430">
    <property type="protein sequence ID" value="CAG4976997.1"/>
    <property type="molecule type" value="Genomic_DNA"/>
</dbReference>
<dbReference type="SUPFAM" id="SSF52540">
    <property type="entry name" value="P-loop containing nucleoside triphosphate hydrolases"/>
    <property type="match status" value="1"/>
</dbReference>
<dbReference type="Gene3D" id="2.70.50.60">
    <property type="entry name" value="abc- transporter (atp binding component) like domain"/>
    <property type="match status" value="1"/>
</dbReference>
<dbReference type="InterPro" id="IPR003593">
    <property type="entry name" value="AAA+_ATPase"/>
</dbReference>
<evidence type="ECO:0000313" key="7">
    <source>
        <dbReference type="Proteomes" id="UP000680116"/>
    </source>
</evidence>
<dbReference type="Pfam" id="PF14524">
    <property type="entry name" value="Wzt_C"/>
    <property type="match status" value="1"/>
</dbReference>
<proteinExistence type="inferred from homology"/>
<dbReference type="Pfam" id="PF00005">
    <property type="entry name" value="ABC_tran"/>
    <property type="match status" value="1"/>
</dbReference>
<dbReference type="CDD" id="cd10147">
    <property type="entry name" value="Wzt_C-like"/>
    <property type="match status" value="1"/>
</dbReference>
<keyword evidence="7" id="KW-1185">Reference proteome</keyword>
<evidence type="ECO:0000259" key="5">
    <source>
        <dbReference type="PROSITE" id="PS50893"/>
    </source>
</evidence>
<dbReference type="InterPro" id="IPR029439">
    <property type="entry name" value="Wzt_C"/>
</dbReference>
<dbReference type="GO" id="GO:0005524">
    <property type="term" value="F:ATP binding"/>
    <property type="evidence" value="ECO:0007669"/>
    <property type="project" value="UniProtKB-KW"/>
</dbReference>
<reference evidence="6 7" key="1">
    <citation type="submission" date="2021-04" db="EMBL/GenBank/DDBJ databases">
        <authorList>
            <person name="Rodrigo-Torres L."/>
            <person name="Arahal R. D."/>
            <person name="Lucena T."/>
        </authorList>
    </citation>
    <scope>NUCLEOTIDE SEQUENCE [LARGE SCALE GENOMIC DNA]</scope>
    <source>
        <strain evidence="6 7">CECT 30171</strain>
    </source>
</reference>
<dbReference type="InterPro" id="IPR027417">
    <property type="entry name" value="P-loop_NTPase"/>
</dbReference>
<dbReference type="PANTHER" id="PTHR46743">
    <property type="entry name" value="TEICHOIC ACIDS EXPORT ATP-BINDING PROTEIN TAGH"/>
    <property type="match status" value="1"/>
</dbReference>
<keyword evidence="4 6" id="KW-0067">ATP-binding</keyword>
<evidence type="ECO:0000256" key="1">
    <source>
        <dbReference type="ARBA" id="ARBA00005417"/>
    </source>
</evidence>
<keyword evidence="3" id="KW-0547">Nucleotide-binding</keyword>
<dbReference type="InterPro" id="IPR050683">
    <property type="entry name" value="Bact_Polysacc_Export_ATP-bd"/>
</dbReference>
<organism evidence="6 7">
    <name type="scientific">Novilysobacter luteus</name>
    <dbReference type="NCBI Taxonomy" id="2822368"/>
    <lineage>
        <taxon>Bacteria</taxon>
        <taxon>Pseudomonadati</taxon>
        <taxon>Pseudomonadota</taxon>
        <taxon>Gammaproteobacteria</taxon>
        <taxon>Lysobacterales</taxon>
        <taxon>Lysobacteraceae</taxon>
        <taxon>Novilysobacter</taxon>
    </lineage>
</organism>
<dbReference type="CDD" id="cd03220">
    <property type="entry name" value="ABC_KpsT_Wzt"/>
    <property type="match status" value="1"/>
</dbReference>
<keyword evidence="2" id="KW-0813">Transport</keyword>
<evidence type="ECO:0000256" key="2">
    <source>
        <dbReference type="ARBA" id="ARBA00022448"/>
    </source>
</evidence>
<dbReference type="InterPro" id="IPR015860">
    <property type="entry name" value="ABC_transpr_TagH-like"/>
</dbReference>
<protein>
    <submittedName>
        <fullName evidence="6">Vitamin B12 import ATP-binding protein BtuD</fullName>
    </submittedName>
</protein>
<evidence type="ECO:0000256" key="3">
    <source>
        <dbReference type="ARBA" id="ARBA00022741"/>
    </source>
</evidence>
<dbReference type="RefSeq" id="WP_215218815.1">
    <property type="nucleotide sequence ID" value="NZ_OU015430.1"/>
</dbReference>
<dbReference type="Gene3D" id="3.40.50.300">
    <property type="entry name" value="P-loop containing nucleotide triphosphate hydrolases"/>
    <property type="match status" value="1"/>
</dbReference>
<accession>A0ABM8UHV6</accession>
<dbReference type="PROSITE" id="PS50893">
    <property type="entry name" value="ABC_TRANSPORTER_2"/>
    <property type="match status" value="1"/>
</dbReference>
<gene>
    <name evidence="6" type="primary">btuD_3</name>
    <name evidence="6" type="ORF">LYB30171_02315</name>
</gene>
<dbReference type="SMART" id="SM00382">
    <property type="entry name" value="AAA"/>
    <property type="match status" value="1"/>
</dbReference>